<evidence type="ECO:0000313" key="2">
    <source>
        <dbReference type="EMBL" id="VEL17382.1"/>
    </source>
</evidence>
<dbReference type="EMBL" id="CAAALY010032351">
    <property type="protein sequence ID" value="VEL17382.1"/>
    <property type="molecule type" value="Genomic_DNA"/>
</dbReference>
<gene>
    <name evidence="2" type="ORF">PXEA_LOCUS10822</name>
</gene>
<keyword evidence="3" id="KW-1185">Reference proteome</keyword>
<protein>
    <submittedName>
        <fullName evidence="2">Uncharacterized protein</fullName>
    </submittedName>
</protein>
<accession>A0A3S5FD91</accession>
<feature type="compositionally biased region" description="Polar residues" evidence="1">
    <location>
        <begin position="15"/>
        <end position="25"/>
    </location>
</feature>
<proteinExistence type="predicted"/>
<evidence type="ECO:0000256" key="1">
    <source>
        <dbReference type="SAM" id="MobiDB-lite"/>
    </source>
</evidence>
<evidence type="ECO:0000313" key="3">
    <source>
        <dbReference type="Proteomes" id="UP000784294"/>
    </source>
</evidence>
<dbReference type="AlphaFoldDB" id="A0A3S5FD91"/>
<organism evidence="2 3">
    <name type="scientific">Protopolystoma xenopodis</name>
    <dbReference type="NCBI Taxonomy" id="117903"/>
    <lineage>
        <taxon>Eukaryota</taxon>
        <taxon>Metazoa</taxon>
        <taxon>Spiralia</taxon>
        <taxon>Lophotrochozoa</taxon>
        <taxon>Platyhelminthes</taxon>
        <taxon>Monogenea</taxon>
        <taxon>Polyopisthocotylea</taxon>
        <taxon>Polystomatidea</taxon>
        <taxon>Polystomatidae</taxon>
        <taxon>Protopolystoma</taxon>
    </lineage>
</organism>
<feature type="region of interest" description="Disordered" evidence="1">
    <location>
        <begin position="1"/>
        <end position="25"/>
    </location>
</feature>
<name>A0A3S5FD91_9PLAT</name>
<feature type="region of interest" description="Disordered" evidence="1">
    <location>
        <begin position="82"/>
        <end position="102"/>
    </location>
</feature>
<dbReference type="Proteomes" id="UP000784294">
    <property type="component" value="Unassembled WGS sequence"/>
</dbReference>
<sequence length="102" mass="11064">MTWKLATSLLSSSSQPSGRCTDQFSHEQNAVEEGQLWLSLVEKVVFCLPANGPNWLVRYVTFQVASWSTVVGSRGQINGPRGLVSSSSSAQSHNVHMLADVS</sequence>
<comment type="caution">
    <text evidence="2">The sequence shown here is derived from an EMBL/GenBank/DDBJ whole genome shotgun (WGS) entry which is preliminary data.</text>
</comment>
<reference evidence="2" key="1">
    <citation type="submission" date="2018-11" db="EMBL/GenBank/DDBJ databases">
        <authorList>
            <consortium name="Pathogen Informatics"/>
        </authorList>
    </citation>
    <scope>NUCLEOTIDE SEQUENCE</scope>
</reference>